<evidence type="ECO:0000256" key="1">
    <source>
        <dbReference type="ARBA" id="ARBA00022723"/>
    </source>
</evidence>
<organism evidence="6 7">
    <name type="scientific">Pseudaquabacterium rugosum</name>
    <dbReference type="NCBI Taxonomy" id="2984194"/>
    <lineage>
        <taxon>Bacteria</taxon>
        <taxon>Pseudomonadati</taxon>
        <taxon>Pseudomonadota</taxon>
        <taxon>Betaproteobacteria</taxon>
        <taxon>Burkholderiales</taxon>
        <taxon>Sphaerotilaceae</taxon>
        <taxon>Pseudaquabacterium</taxon>
    </lineage>
</organism>
<dbReference type="Gene3D" id="3.40.50.720">
    <property type="entry name" value="NAD(P)-binding Rossmann-like Domain"/>
    <property type="match status" value="1"/>
</dbReference>
<dbReference type="InterPro" id="IPR050129">
    <property type="entry name" value="Zn_alcohol_dh"/>
</dbReference>
<dbReference type="Gene3D" id="3.90.180.10">
    <property type="entry name" value="Medium-chain alcohol dehydrogenases, catalytic domain"/>
    <property type="match status" value="1"/>
</dbReference>
<keyword evidence="3" id="KW-0560">Oxidoreductase</keyword>
<dbReference type="RefSeq" id="WP_341373791.1">
    <property type="nucleotide sequence ID" value="NZ_JBBUTF010000006.1"/>
</dbReference>
<dbReference type="InterPro" id="IPR020843">
    <property type="entry name" value="ER"/>
</dbReference>
<name>A0ABU9BBI6_9BURK</name>
<accession>A0ABU9BBI6</accession>
<evidence type="ECO:0000313" key="6">
    <source>
        <dbReference type="EMBL" id="MEK8026008.1"/>
    </source>
</evidence>
<gene>
    <name evidence="6" type="ORF">AACH11_08535</name>
</gene>
<keyword evidence="1 4" id="KW-0479">Metal-binding</keyword>
<dbReference type="InterPro" id="IPR013154">
    <property type="entry name" value="ADH-like_N"/>
</dbReference>
<dbReference type="EMBL" id="JBBUTF010000006">
    <property type="protein sequence ID" value="MEK8026008.1"/>
    <property type="molecule type" value="Genomic_DNA"/>
</dbReference>
<evidence type="ECO:0000256" key="3">
    <source>
        <dbReference type="ARBA" id="ARBA00023002"/>
    </source>
</evidence>
<keyword evidence="2 4" id="KW-0862">Zinc</keyword>
<dbReference type="InterPro" id="IPR013149">
    <property type="entry name" value="ADH-like_C"/>
</dbReference>
<protein>
    <submittedName>
        <fullName evidence="6">Alcohol dehydrogenase catalytic domain-containing protein</fullName>
    </submittedName>
</protein>
<evidence type="ECO:0000313" key="7">
    <source>
        <dbReference type="Proteomes" id="UP001368500"/>
    </source>
</evidence>
<feature type="domain" description="Enoyl reductase (ER)" evidence="5">
    <location>
        <begin position="8"/>
        <end position="331"/>
    </location>
</feature>
<comment type="cofactor">
    <cofactor evidence="4">
        <name>Zn(2+)</name>
        <dbReference type="ChEBI" id="CHEBI:29105"/>
    </cofactor>
</comment>
<dbReference type="InterPro" id="IPR002328">
    <property type="entry name" value="ADH_Zn_CS"/>
</dbReference>
<reference evidence="6 7" key="1">
    <citation type="submission" date="2024-04" db="EMBL/GenBank/DDBJ databases">
        <title>Novel species of the genus Ideonella isolated from streams.</title>
        <authorList>
            <person name="Lu H."/>
        </authorList>
    </citation>
    <scope>NUCLEOTIDE SEQUENCE [LARGE SCALE GENOMIC DNA]</scope>
    <source>
        <strain evidence="6 7">BYS139W</strain>
    </source>
</reference>
<dbReference type="SMART" id="SM00829">
    <property type="entry name" value="PKS_ER"/>
    <property type="match status" value="1"/>
</dbReference>
<dbReference type="PROSITE" id="PS00059">
    <property type="entry name" value="ADH_ZINC"/>
    <property type="match status" value="1"/>
</dbReference>
<sequence>MRAVLFDALHRPLRLASVDTPRPGRDGVLLKVCRCGICGSDLHITEDPVFGAQAGDVLGHEISGEVLEVGADVRGLRPGDAVTVAPLHGCGDCPACHAGRPALCPRMQLVGGGYAQYAAVAARQCRPLPWGISPADGALAEPLAVALHGVLRAGLKPGDRVLVVGAGAIGLAVGWWARRLGAARVAITDLAPHQRERALALGLDAFIAADAEQAVRVREQLGGEPDIVFECVGKPGLIDHCIGLVRPRGTVLVLGLCTPRDHLDSFRAISKEVTLVMSVFFDLHEFDTAIRALDAGRVAPQLLVSETVSLDQLPQAFEALKQRSTQCKVLVDPHAVGAAP</sequence>
<dbReference type="PANTHER" id="PTHR43401">
    <property type="entry name" value="L-THREONINE 3-DEHYDROGENASE"/>
    <property type="match status" value="1"/>
</dbReference>
<evidence type="ECO:0000256" key="4">
    <source>
        <dbReference type="RuleBase" id="RU361277"/>
    </source>
</evidence>
<dbReference type="InterPro" id="IPR011032">
    <property type="entry name" value="GroES-like_sf"/>
</dbReference>
<dbReference type="SUPFAM" id="SSF50129">
    <property type="entry name" value="GroES-like"/>
    <property type="match status" value="1"/>
</dbReference>
<dbReference type="Pfam" id="PF00107">
    <property type="entry name" value="ADH_zinc_N"/>
    <property type="match status" value="1"/>
</dbReference>
<dbReference type="SUPFAM" id="SSF51735">
    <property type="entry name" value="NAD(P)-binding Rossmann-fold domains"/>
    <property type="match status" value="1"/>
</dbReference>
<evidence type="ECO:0000256" key="2">
    <source>
        <dbReference type="ARBA" id="ARBA00022833"/>
    </source>
</evidence>
<comment type="caution">
    <text evidence="6">The sequence shown here is derived from an EMBL/GenBank/DDBJ whole genome shotgun (WGS) entry which is preliminary data.</text>
</comment>
<keyword evidence="7" id="KW-1185">Reference proteome</keyword>
<dbReference type="PANTHER" id="PTHR43401:SF5">
    <property type="entry name" value="ALCOHOL DEHYDROGENASE-RELATED"/>
    <property type="match status" value="1"/>
</dbReference>
<dbReference type="InterPro" id="IPR036291">
    <property type="entry name" value="NAD(P)-bd_dom_sf"/>
</dbReference>
<comment type="similarity">
    <text evidence="4">Belongs to the zinc-containing alcohol dehydrogenase family.</text>
</comment>
<evidence type="ECO:0000259" key="5">
    <source>
        <dbReference type="SMART" id="SM00829"/>
    </source>
</evidence>
<dbReference type="Proteomes" id="UP001368500">
    <property type="component" value="Unassembled WGS sequence"/>
</dbReference>
<dbReference type="Pfam" id="PF08240">
    <property type="entry name" value="ADH_N"/>
    <property type="match status" value="1"/>
</dbReference>
<proteinExistence type="inferred from homology"/>